<dbReference type="RefSeq" id="WP_307233824.1">
    <property type="nucleotide sequence ID" value="NZ_JAUSVF010000002.1"/>
</dbReference>
<protein>
    <submittedName>
        <fullName evidence="3">Acetyltransferase-like isoleucine patch superfamily enzyme</fullName>
    </submittedName>
</protein>
<gene>
    <name evidence="3" type="ORF">QO002_004473</name>
</gene>
<dbReference type="Gene3D" id="2.160.10.10">
    <property type="entry name" value="Hexapeptide repeat proteins"/>
    <property type="match status" value="1"/>
</dbReference>
<sequence length="298" mass="33200">MDKPNEVLFKYAFRGHRAPDRSTFLLGDLPSGNLKRLDITSFNVVNPSDHTLEKCFVWFPPGLSRRVKSMVKFEVLKPLQNCNFFFFRIPDRRSKITFSLRGDNQTAVFLSERKIIITVKMVEKSNHLTVGEDAYIGGATLVMQDTTITVGAGGLWSDGVLLQGTDSHGVVDLDTMEVINGGPKYINLKRRVWLGRHSSVLKNVTIEEGSVVASGAVVVKNVPKACAVAGVPAKVIKERISWSRRQKSISETEMEDLIRLRNELDGVAQFCPKPTLVAYEESTEVVIPELPIVSRTVK</sequence>
<dbReference type="PANTHER" id="PTHR23416">
    <property type="entry name" value="SIALIC ACID SYNTHASE-RELATED"/>
    <property type="match status" value="1"/>
</dbReference>
<dbReference type="InterPro" id="IPR011004">
    <property type="entry name" value="Trimer_LpxA-like_sf"/>
</dbReference>
<evidence type="ECO:0000256" key="2">
    <source>
        <dbReference type="ARBA" id="ARBA00022737"/>
    </source>
</evidence>
<comment type="caution">
    <text evidence="3">The sequence shown here is derived from an EMBL/GenBank/DDBJ whole genome shotgun (WGS) entry which is preliminary data.</text>
</comment>
<evidence type="ECO:0000313" key="3">
    <source>
        <dbReference type="EMBL" id="MDQ0322267.1"/>
    </source>
</evidence>
<organism evidence="3 4">
    <name type="scientific">Pararhizobium capsulatum DSM 1112</name>
    <dbReference type="NCBI Taxonomy" id="1121113"/>
    <lineage>
        <taxon>Bacteria</taxon>
        <taxon>Pseudomonadati</taxon>
        <taxon>Pseudomonadota</taxon>
        <taxon>Alphaproteobacteria</taxon>
        <taxon>Hyphomicrobiales</taxon>
        <taxon>Rhizobiaceae</taxon>
        <taxon>Rhizobium/Agrobacterium group</taxon>
        <taxon>Pararhizobium</taxon>
    </lineage>
</organism>
<dbReference type="PROSITE" id="PS00101">
    <property type="entry name" value="HEXAPEP_TRANSFERASES"/>
    <property type="match status" value="1"/>
</dbReference>
<proteinExistence type="predicted"/>
<evidence type="ECO:0000256" key="1">
    <source>
        <dbReference type="ARBA" id="ARBA00022679"/>
    </source>
</evidence>
<keyword evidence="1" id="KW-0808">Transferase</keyword>
<dbReference type="SUPFAM" id="SSF51161">
    <property type="entry name" value="Trimeric LpxA-like enzymes"/>
    <property type="match status" value="1"/>
</dbReference>
<keyword evidence="4" id="KW-1185">Reference proteome</keyword>
<dbReference type="InterPro" id="IPR051159">
    <property type="entry name" value="Hexapeptide_acetyltransf"/>
</dbReference>
<dbReference type="EMBL" id="JAUSVF010000002">
    <property type="protein sequence ID" value="MDQ0322267.1"/>
    <property type="molecule type" value="Genomic_DNA"/>
</dbReference>
<dbReference type="PANTHER" id="PTHR23416:SF78">
    <property type="entry name" value="LIPOPOLYSACCHARIDE BIOSYNTHESIS O-ACETYL TRANSFERASE WBBJ-RELATED"/>
    <property type="match status" value="1"/>
</dbReference>
<name>A0ABU0BZK2_9HYPH</name>
<accession>A0ABU0BZK2</accession>
<dbReference type="InterPro" id="IPR018357">
    <property type="entry name" value="Hexapep_transf_CS"/>
</dbReference>
<evidence type="ECO:0000313" key="4">
    <source>
        <dbReference type="Proteomes" id="UP001230207"/>
    </source>
</evidence>
<reference evidence="3 4" key="1">
    <citation type="submission" date="2023-07" db="EMBL/GenBank/DDBJ databases">
        <title>Genomic Encyclopedia of Type Strains, Phase IV (KMG-IV): sequencing the most valuable type-strain genomes for metagenomic binning, comparative biology and taxonomic classification.</title>
        <authorList>
            <person name="Goeker M."/>
        </authorList>
    </citation>
    <scope>NUCLEOTIDE SEQUENCE [LARGE SCALE GENOMIC DNA]</scope>
    <source>
        <strain evidence="3 4">DSM 1112</strain>
    </source>
</reference>
<keyword evidence="2" id="KW-0677">Repeat</keyword>
<dbReference type="Proteomes" id="UP001230207">
    <property type="component" value="Unassembled WGS sequence"/>
</dbReference>